<keyword evidence="6 7" id="KW-0472">Membrane</keyword>
<evidence type="ECO:0000313" key="11">
    <source>
        <dbReference type="EMBL" id="BCJ87497.1"/>
    </source>
</evidence>
<evidence type="ECO:0000313" key="12">
    <source>
        <dbReference type="Proteomes" id="UP000593802"/>
    </source>
</evidence>
<dbReference type="Gene3D" id="1.10.287.1260">
    <property type="match status" value="1"/>
</dbReference>
<evidence type="ECO:0000256" key="4">
    <source>
        <dbReference type="ARBA" id="ARBA00022692"/>
    </source>
</evidence>
<dbReference type="RefSeq" id="WP_200757538.1">
    <property type="nucleotide sequence ID" value="NZ_AP023366.1"/>
</dbReference>
<dbReference type="InterPro" id="IPR045276">
    <property type="entry name" value="YbiO_bact"/>
</dbReference>
<sequence length="300" mass="33427">MWIRDVYAKWTSYLNAHDNIWIEVGVTIFKIVLILILARVSVAILKFGVEKIFRKRDHLKISQRRSETAKSLMKNTATYVIYFVALLTVLQQIGVNLGPVLAGAGVVGLAVGFGAQSLVKDVISGFFLVFEDWYSVGDMIEVSGKYMGTVVEIGLRITKIKGMNGEVFIIPNGNITEVTNYSVGNSIAIVDVGVAYEEEISEVTGALTEILKEAEQEIADIVKTPEILGVQNLSPNEVIFRISAECRPTKHWSVGRQLRARIKTGLDRKGIEIAYPRLVTLPSRDRQEKKINREQGQSMQ</sequence>
<dbReference type="GO" id="GO:0005886">
    <property type="term" value="C:plasma membrane"/>
    <property type="evidence" value="ECO:0007669"/>
    <property type="project" value="UniProtKB-SubCell"/>
</dbReference>
<feature type="domain" description="Mechanosensitive ion channel transmembrane helices 2/3" evidence="10">
    <location>
        <begin position="77"/>
        <end position="116"/>
    </location>
</feature>
<feature type="domain" description="Mechanosensitive ion channel MscS" evidence="8">
    <location>
        <begin position="118"/>
        <end position="182"/>
    </location>
</feature>
<dbReference type="SUPFAM" id="SSF82689">
    <property type="entry name" value="Mechanosensitive channel protein MscS (YggB), C-terminal domain"/>
    <property type="match status" value="1"/>
</dbReference>
<protein>
    <submittedName>
        <fullName evidence="11">Mechanosensitive ion channel protein MscS</fullName>
    </submittedName>
</protein>
<dbReference type="InterPro" id="IPR010920">
    <property type="entry name" value="LSM_dom_sf"/>
</dbReference>
<dbReference type="Pfam" id="PF21088">
    <property type="entry name" value="MS_channel_1st"/>
    <property type="match status" value="1"/>
</dbReference>
<dbReference type="InterPro" id="IPR023408">
    <property type="entry name" value="MscS_beta-dom_sf"/>
</dbReference>
<evidence type="ECO:0000259" key="9">
    <source>
        <dbReference type="Pfam" id="PF21082"/>
    </source>
</evidence>
<feature type="transmembrane region" description="Helical" evidence="7">
    <location>
        <begin position="76"/>
        <end position="94"/>
    </location>
</feature>
<feature type="domain" description="Mechanosensitive ion channel MscS C-terminal" evidence="9">
    <location>
        <begin position="190"/>
        <end position="273"/>
    </location>
</feature>
<evidence type="ECO:0000256" key="2">
    <source>
        <dbReference type="ARBA" id="ARBA00008017"/>
    </source>
</evidence>
<dbReference type="KEGG" id="eff:skT53_24820"/>
<proteinExistence type="inferred from homology"/>
<name>A0A7I8DBX6_9BACL</name>
<dbReference type="Gene3D" id="2.30.30.60">
    <property type="match status" value="1"/>
</dbReference>
<reference evidence="11 12" key="1">
    <citation type="submission" date="2020-08" db="EMBL/GenBank/DDBJ databases">
        <title>Complete Genome Sequence of Effusibacillus dendaii Strain skT53, Isolated from Farmland soil.</title>
        <authorList>
            <person name="Konishi T."/>
            <person name="Kawasaki H."/>
        </authorList>
    </citation>
    <scope>NUCLEOTIDE SEQUENCE [LARGE SCALE GENOMIC DNA]</scope>
    <source>
        <strain evidence="12">skT53</strain>
    </source>
</reference>
<comment type="subcellular location">
    <subcellularLocation>
        <location evidence="1">Cell membrane</location>
        <topology evidence="1">Multi-pass membrane protein</topology>
    </subcellularLocation>
</comment>
<dbReference type="Gene3D" id="3.30.70.100">
    <property type="match status" value="1"/>
</dbReference>
<evidence type="ECO:0000256" key="7">
    <source>
        <dbReference type="SAM" id="Phobius"/>
    </source>
</evidence>
<dbReference type="AlphaFoldDB" id="A0A7I8DBX6"/>
<dbReference type="InterPro" id="IPR006685">
    <property type="entry name" value="MscS_channel_2nd"/>
</dbReference>
<dbReference type="SUPFAM" id="SSF50182">
    <property type="entry name" value="Sm-like ribonucleoproteins"/>
    <property type="match status" value="1"/>
</dbReference>
<evidence type="ECO:0000256" key="5">
    <source>
        <dbReference type="ARBA" id="ARBA00022989"/>
    </source>
</evidence>
<dbReference type="GO" id="GO:0008381">
    <property type="term" value="F:mechanosensitive monoatomic ion channel activity"/>
    <property type="evidence" value="ECO:0007669"/>
    <property type="project" value="InterPro"/>
</dbReference>
<dbReference type="EMBL" id="AP023366">
    <property type="protein sequence ID" value="BCJ87497.1"/>
    <property type="molecule type" value="Genomic_DNA"/>
</dbReference>
<dbReference type="InterPro" id="IPR011066">
    <property type="entry name" value="MscS_channel_C_sf"/>
</dbReference>
<dbReference type="InterPro" id="IPR049278">
    <property type="entry name" value="MS_channel_C"/>
</dbReference>
<evidence type="ECO:0000256" key="6">
    <source>
        <dbReference type="ARBA" id="ARBA00023136"/>
    </source>
</evidence>
<dbReference type="Pfam" id="PF00924">
    <property type="entry name" value="MS_channel_2nd"/>
    <property type="match status" value="1"/>
</dbReference>
<dbReference type="Pfam" id="PF21082">
    <property type="entry name" value="MS_channel_3rd"/>
    <property type="match status" value="1"/>
</dbReference>
<evidence type="ECO:0000259" key="10">
    <source>
        <dbReference type="Pfam" id="PF21088"/>
    </source>
</evidence>
<organism evidence="11 12">
    <name type="scientific">Effusibacillus dendaii</name>
    <dbReference type="NCBI Taxonomy" id="2743772"/>
    <lineage>
        <taxon>Bacteria</taxon>
        <taxon>Bacillati</taxon>
        <taxon>Bacillota</taxon>
        <taxon>Bacilli</taxon>
        <taxon>Bacillales</taxon>
        <taxon>Alicyclobacillaceae</taxon>
        <taxon>Effusibacillus</taxon>
    </lineage>
</organism>
<dbReference type="PANTHER" id="PTHR30460:SF0">
    <property type="entry name" value="MODERATE CONDUCTANCE MECHANOSENSITIVE CHANNEL YBIO"/>
    <property type="match status" value="1"/>
</dbReference>
<dbReference type="SUPFAM" id="SSF82861">
    <property type="entry name" value="Mechanosensitive channel protein MscS (YggB), transmembrane region"/>
    <property type="match status" value="1"/>
</dbReference>
<feature type="transmembrane region" description="Helical" evidence="7">
    <location>
        <begin position="20"/>
        <end position="45"/>
    </location>
</feature>
<dbReference type="PANTHER" id="PTHR30460">
    <property type="entry name" value="MODERATE CONDUCTANCE MECHANOSENSITIVE CHANNEL YBIO"/>
    <property type="match status" value="1"/>
</dbReference>
<evidence type="ECO:0000256" key="3">
    <source>
        <dbReference type="ARBA" id="ARBA00022475"/>
    </source>
</evidence>
<keyword evidence="3" id="KW-1003">Cell membrane</keyword>
<evidence type="ECO:0000256" key="1">
    <source>
        <dbReference type="ARBA" id="ARBA00004651"/>
    </source>
</evidence>
<keyword evidence="4 7" id="KW-0812">Transmembrane</keyword>
<comment type="similarity">
    <text evidence="2">Belongs to the MscS (TC 1.A.23) family.</text>
</comment>
<dbReference type="InterPro" id="IPR011014">
    <property type="entry name" value="MscS_channel_TM-2"/>
</dbReference>
<evidence type="ECO:0000259" key="8">
    <source>
        <dbReference type="Pfam" id="PF00924"/>
    </source>
</evidence>
<dbReference type="Proteomes" id="UP000593802">
    <property type="component" value="Chromosome"/>
</dbReference>
<dbReference type="FunFam" id="1.10.287.1260:FF:000005">
    <property type="entry name" value="Mechanosensitive ion channel family protein"/>
    <property type="match status" value="1"/>
</dbReference>
<gene>
    <name evidence="11" type="ORF">skT53_24820</name>
</gene>
<accession>A0A7I8DBX6</accession>
<keyword evidence="5 7" id="KW-1133">Transmembrane helix</keyword>
<dbReference type="InterPro" id="IPR049142">
    <property type="entry name" value="MS_channel_1st"/>
</dbReference>
<keyword evidence="12" id="KW-1185">Reference proteome</keyword>